<comment type="caution">
    <text evidence="8">The sequence shown here is derived from an EMBL/GenBank/DDBJ whole genome shotgun (WGS) entry which is preliminary data.</text>
</comment>
<evidence type="ECO:0000256" key="5">
    <source>
        <dbReference type="ARBA" id="ARBA00022989"/>
    </source>
</evidence>
<reference evidence="8" key="2">
    <citation type="submission" date="2021-04" db="EMBL/GenBank/DDBJ databases">
        <authorList>
            <person name="Gilroy R."/>
        </authorList>
    </citation>
    <scope>NUCLEOTIDE SEQUENCE</scope>
    <source>
        <strain evidence="8">ChiSjej1B19-5720</strain>
    </source>
</reference>
<dbReference type="GO" id="GO:0015297">
    <property type="term" value="F:antiporter activity"/>
    <property type="evidence" value="ECO:0007669"/>
    <property type="project" value="InterPro"/>
</dbReference>
<feature type="transmembrane region" description="Helical" evidence="7">
    <location>
        <begin position="135"/>
        <end position="155"/>
    </location>
</feature>
<evidence type="ECO:0000256" key="7">
    <source>
        <dbReference type="SAM" id="Phobius"/>
    </source>
</evidence>
<feature type="transmembrane region" description="Helical" evidence="7">
    <location>
        <begin position="61"/>
        <end position="81"/>
    </location>
</feature>
<gene>
    <name evidence="8" type="ORF">IAA06_15845</name>
</gene>
<dbReference type="InterPro" id="IPR002528">
    <property type="entry name" value="MATE_fam"/>
</dbReference>
<dbReference type="AlphaFoldDB" id="A0A9D2LW28"/>
<sequence length="453" mass="49912">MKQGNKTEKIQFYQMFFRMYVVLVLQNVISLSVNLADNIMLGAYSETALSGVAAVNQIQFIFQQLLTAIGEGTVILSSQYWGKGQTEPMKKIASAAMRLSLFFSIILFILVSIFPEEVMGLFTSDAEIIHQGTEYLAMIRFTYVFFAVSMTLLAAMRSVETVNIAFYLSVVTLLINCCINYLLIYGKFGAPRLGVTGAAIGTLTARVVECGAVIYYVWKKDTKLKIRLRDYLKTDRTLFGDYMKVTLPMLVVQGLWGVNTALQTAILGHMTAIAIAANSVASTLFMVVKSTASGAASTASVIIGKAIGMGDMDRVKAYSRRLQKMFLVIGILSGIFLFFIRIPVLGLYDLSQETREMADTFLLILSVVCVTMSYQMPVNNGIIRGGGSAVFVVKMDLISIWLIVIPLSFFMAFVVKAAPAAVVCCLNADQVFKCIPAFIKVNFGHWARKLTRG</sequence>
<dbReference type="GO" id="GO:0042910">
    <property type="term" value="F:xenobiotic transmembrane transporter activity"/>
    <property type="evidence" value="ECO:0007669"/>
    <property type="project" value="InterPro"/>
</dbReference>
<feature type="transmembrane region" description="Helical" evidence="7">
    <location>
        <begin position="360"/>
        <end position="376"/>
    </location>
</feature>
<protein>
    <submittedName>
        <fullName evidence="8">MATE family efflux transporter</fullName>
    </submittedName>
</protein>
<evidence type="ECO:0000313" key="9">
    <source>
        <dbReference type="Proteomes" id="UP000823842"/>
    </source>
</evidence>
<evidence type="ECO:0000313" key="8">
    <source>
        <dbReference type="EMBL" id="HJB30244.1"/>
    </source>
</evidence>
<feature type="transmembrane region" description="Helical" evidence="7">
    <location>
        <begin position="196"/>
        <end position="218"/>
    </location>
</feature>
<proteinExistence type="predicted"/>
<keyword evidence="5 7" id="KW-1133">Transmembrane helix</keyword>
<evidence type="ECO:0000256" key="6">
    <source>
        <dbReference type="ARBA" id="ARBA00023136"/>
    </source>
</evidence>
<evidence type="ECO:0000256" key="3">
    <source>
        <dbReference type="ARBA" id="ARBA00022475"/>
    </source>
</evidence>
<keyword evidence="6 7" id="KW-0472">Membrane</keyword>
<dbReference type="InterPro" id="IPR047135">
    <property type="entry name" value="YsiQ"/>
</dbReference>
<feature type="transmembrane region" description="Helical" evidence="7">
    <location>
        <begin position="164"/>
        <end position="184"/>
    </location>
</feature>
<feature type="transmembrane region" description="Helical" evidence="7">
    <location>
        <begin position="326"/>
        <end position="348"/>
    </location>
</feature>
<keyword evidence="4 7" id="KW-0812">Transmembrane</keyword>
<reference evidence="8" key="1">
    <citation type="journal article" date="2021" name="PeerJ">
        <title>Extensive microbial diversity within the chicken gut microbiome revealed by metagenomics and culture.</title>
        <authorList>
            <person name="Gilroy R."/>
            <person name="Ravi A."/>
            <person name="Getino M."/>
            <person name="Pursley I."/>
            <person name="Horton D.L."/>
            <person name="Alikhan N.F."/>
            <person name="Baker D."/>
            <person name="Gharbi K."/>
            <person name="Hall N."/>
            <person name="Watson M."/>
            <person name="Adriaenssens E.M."/>
            <person name="Foster-Nyarko E."/>
            <person name="Jarju S."/>
            <person name="Secka A."/>
            <person name="Antonio M."/>
            <person name="Oren A."/>
            <person name="Chaudhuri R.R."/>
            <person name="La Ragione R."/>
            <person name="Hildebrand F."/>
            <person name="Pallen M.J."/>
        </authorList>
    </citation>
    <scope>NUCLEOTIDE SEQUENCE</scope>
    <source>
        <strain evidence="8">ChiSjej1B19-5720</strain>
    </source>
</reference>
<evidence type="ECO:0000256" key="4">
    <source>
        <dbReference type="ARBA" id="ARBA00022692"/>
    </source>
</evidence>
<keyword evidence="3" id="KW-1003">Cell membrane</keyword>
<feature type="transmembrane region" description="Helical" evidence="7">
    <location>
        <begin position="93"/>
        <end position="115"/>
    </location>
</feature>
<accession>A0A9D2LW28</accession>
<comment type="subcellular location">
    <subcellularLocation>
        <location evidence="1">Cell membrane</location>
        <topology evidence="1">Multi-pass membrane protein</topology>
    </subcellularLocation>
</comment>
<feature type="transmembrane region" description="Helical" evidence="7">
    <location>
        <begin position="239"/>
        <end position="258"/>
    </location>
</feature>
<organism evidence="8 9">
    <name type="scientific">Candidatus Blautia faecavium</name>
    <dbReference type="NCBI Taxonomy" id="2838487"/>
    <lineage>
        <taxon>Bacteria</taxon>
        <taxon>Bacillati</taxon>
        <taxon>Bacillota</taxon>
        <taxon>Clostridia</taxon>
        <taxon>Lachnospirales</taxon>
        <taxon>Lachnospiraceae</taxon>
        <taxon>Blautia</taxon>
    </lineage>
</organism>
<dbReference type="PANTHER" id="PTHR42925">
    <property type="entry name" value="MULTIDRUG AND TOXIN EFFLUX PROTEIN MATE FAMILY"/>
    <property type="match status" value="1"/>
</dbReference>
<dbReference type="NCBIfam" id="TIGR00797">
    <property type="entry name" value="matE"/>
    <property type="match status" value="1"/>
</dbReference>
<dbReference type="Proteomes" id="UP000823842">
    <property type="component" value="Unassembled WGS sequence"/>
</dbReference>
<name>A0A9D2LW28_9FIRM</name>
<feature type="transmembrane region" description="Helical" evidence="7">
    <location>
        <begin position="20"/>
        <end position="41"/>
    </location>
</feature>
<dbReference type="PIRSF" id="PIRSF006603">
    <property type="entry name" value="DinF"/>
    <property type="match status" value="1"/>
</dbReference>
<feature type="transmembrane region" description="Helical" evidence="7">
    <location>
        <begin position="264"/>
        <end position="288"/>
    </location>
</feature>
<evidence type="ECO:0000256" key="1">
    <source>
        <dbReference type="ARBA" id="ARBA00004651"/>
    </source>
</evidence>
<feature type="transmembrane region" description="Helical" evidence="7">
    <location>
        <begin position="397"/>
        <end position="415"/>
    </location>
</feature>
<dbReference type="GO" id="GO:0005886">
    <property type="term" value="C:plasma membrane"/>
    <property type="evidence" value="ECO:0007669"/>
    <property type="project" value="UniProtKB-SubCell"/>
</dbReference>
<dbReference type="PANTHER" id="PTHR42925:SF2">
    <property type="entry name" value="NA+ DRIVEN MULTIDRUG EFFLUX PUMP"/>
    <property type="match status" value="1"/>
</dbReference>
<dbReference type="Pfam" id="PF01554">
    <property type="entry name" value="MatE"/>
    <property type="match status" value="2"/>
</dbReference>
<evidence type="ECO:0000256" key="2">
    <source>
        <dbReference type="ARBA" id="ARBA00022448"/>
    </source>
</evidence>
<dbReference type="InterPro" id="IPR048279">
    <property type="entry name" value="MdtK-like"/>
</dbReference>
<dbReference type="EMBL" id="DWYZ01000304">
    <property type="protein sequence ID" value="HJB30244.1"/>
    <property type="molecule type" value="Genomic_DNA"/>
</dbReference>
<keyword evidence="2" id="KW-0813">Transport</keyword>